<feature type="domain" description="Membrane insertase YidC/Oxa/ALB C-terminal" evidence="14">
    <location>
        <begin position="101"/>
        <end position="279"/>
    </location>
</feature>
<dbReference type="InterPro" id="IPR028053">
    <property type="entry name" value="Membr_insert_YidC_N"/>
</dbReference>
<dbReference type="NCBIfam" id="TIGR03593">
    <property type="entry name" value="yidC_nterm"/>
    <property type="match status" value="1"/>
</dbReference>
<feature type="domain" description="Membrane insertase YidC N-terminal" evidence="15">
    <location>
        <begin position="1"/>
        <end position="90"/>
    </location>
</feature>
<reference evidence="16" key="1">
    <citation type="submission" date="2016-10" db="EMBL/GenBank/DDBJ databases">
        <title>Sequence of Gallionella enrichment culture.</title>
        <authorList>
            <person name="Poehlein A."/>
            <person name="Muehling M."/>
            <person name="Daniel R."/>
        </authorList>
    </citation>
    <scope>NUCLEOTIDE SEQUENCE</scope>
</reference>
<dbReference type="Gene3D" id="2.70.98.90">
    <property type="match status" value="1"/>
</dbReference>
<evidence type="ECO:0000256" key="5">
    <source>
        <dbReference type="ARBA" id="ARBA00022475"/>
    </source>
</evidence>
<dbReference type="PANTHER" id="PTHR12428">
    <property type="entry name" value="OXA1"/>
    <property type="match status" value="1"/>
</dbReference>
<dbReference type="PRINTS" id="PR01900">
    <property type="entry name" value="YIDCPROTEIN"/>
</dbReference>
<dbReference type="HAMAP" id="MF_01810">
    <property type="entry name" value="YidC_type1"/>
    <property type="match status" value="1"/>
</dbReference>
<dbReference type="EMBL" id="MLJW01005817">
    <property type="protein sequence ID" value="OIQ67615.1"/>
    <property type="molecule type" value="Genomic_DNA"/>
</dbReference>
<evidence type="ECO:0000256" key="10">
    <source>
        <dbReference type="ARBA" id="ARBA00023186"/>
    </source>
</evidence>
<evidence type="ECO:0000256" key="2">
    <source>
        <dbReference type="ARBA" id="ARBA00010527"/>
    </source>
</evidence>
<dbReference type="GO" id="GO:0051205">
    <property type="term" value="P:protein insertion into membrane"/>
    <property type="evidence" value="ECO:0007669"/>
    <property type="project" value="TreeGrafter"/>
</dbReference>
<evidence type="ECO:0000256" key="8">
    <source>
        <dbReference type="ARBA" id="ARBA00022989"/>
    </source>
</evidence>
<dbReference type="InterPro" id="IPR019998">
    <property type="entry name" value="Membr_insert_YidC"/>
</dbReference>
<keyword evidence="4" id="KW-0813">Transport</keyword>
<dbReference type="Pfam" id="PF14849">
    <property type="entry name" value="YidC_periplas"/>
    <property type="match status" value="1"/>
</dbReference>
<dbReference type="InterPro" id="IPR038221">
    <property type="entry name" value="YidC_periplasmic_sf"/>
</dbReference>
<feature type="transmembrane region" description="Helical" evidence="13">
    <location>
        <begin position="170"/>
        <end position="191"/>
    </location>
</feature>
<evidence type="ECO:0000256" key="6">
    <source>
        <dbReference type="ARBA" id="ARBA00022692"/>
    </source>
</evidence>
<dbReference type="NCBIfam" id="TIGR03592">
    <property type="entry name" value="yidC_oxa1_cterm"/>
    <property type="match status" value="1"/>
</dbReference>
<gene>
    <name evidence="16" type="primary">yidC_14</name>
    <name evidence="16" type="ORF">GALL_508050</name>
</gene>
<dbReference type="PRINTS" id="PR00701">
    <property type="entry name" value="60KDINNERMP"/>
</dbReference>
<organism evidence="16">
    <name type="scientific">mine drainage metagenome</name>
    <dbReference type="NCBI Taxonomy" id="410659"/>
    <lineage>
        <taxon>unclassified sequences</taxon>
        <taxon>metagenomes</taxon>
        <taxon>ecological metagenomes</taxon>
    </lineage>
</organism>
<evidence type="ECO:0000259" key="14">
    <source>
        <dbReference type="Pfam" id="PF02096"/>
    </source>
</evidence>
<dbReference type="GO" id="GO:0015031">
    <property type="term" value="P:protein transport"/>
    <property type="evidence" value="ECO:0007669"/>
    <property type="project" value="UniProtKB-KW"/>
</dbReference>
<evidence type="ECO:0000256" key="1">
    <source>
        <dbReference type="ARBA" id="ARBA00004429"/>
    </source>
</evidence>
<evidence type="ECO:0000313" key="16">
    <source>
        <dbReference type="EMBL" id="OIQ67615.1"/>
    </source>
</evidence>
<dbReference type="PANTHER" id="PTHR12428:SF65">
    <property type="entry name" value="CYTOCHROME C OXIDASE ASSEMBLY PROTEIN COX18, MITOCHONDRIAL"/>
    <property type="match status" value="1"/>
</dbReference>
<keyword evidence="7" id="KW-0653">Protein transport</keyword>
<dbReference type="CDD" id="cd20070">
    <property type="entry name" value="5TM_YidC_Alb3"/>
    <property type="match status" value="1"/>
</dbReference>
<feature type="transmembrane region" description="Helical" evidence="13">
    <location>
        <begin position="240"/>
        <end position="264"/>
    </location>
</feature>
<accession>A0A1J5PIN7</accession>
<keyword evidence="5" id="KW-1003">Cell membrane</keyword>
<name>A0A1J5PIN7_9ZZZZ</name>
<dbReference type="InterPro" id="IPR047196">
    <property type="entry name" value="YidC_ALB_C"/>
</dbReference>
<evidence type="ECO:0000256" key="3">
    <source>
        <dbReference type="ARBA" id="ARBA00015325"/>
    </source>
</evidence>
<keyword evidence="6 13" id="KW-0812">Transmembrane</keyword>
<keyword evidence="10" id="KW-0143">Chaperone</keyword>
<sequence>MIQHYFVSAWVPEPQQGPRDFYTRKLGDNLYAVGVIQPLPQIAPGKQITTDARLFVGPELESTLGALAPGLELVKDYGWVTILAKPLFWLLEQIHKVVQNWGWSIIVVTLLIKLAFFPLTAASYKSMARMKAVGPRINALRESFKGDQAKMNQAMVELYRKEKINPLGGCLPIVIQIPVFIALYWVLLSSVELRGAPWILWIHDLSAKDPFYILPAVMTATSFLQVKLNPTPPDPMQARLMWIMPAAFSIMFFFFPAGLVLYWLTNNSLSIAQQWFINKKMGVATLGDAPAK</sequence>
<keyword evidence="9 13" id="KW-0472">Membrane</keyword>
<dbReference type="InterPro" id="IPR028055">
    <property type="entry name" value="YidC/Oxa/ALB_C"/>
</dbReference>
<evidence type="ECO:0000256" key="12">
    <source>
        <dbReference type="ARBA" id="ARBA00033342"/>
    </source>
</evidence>
<protein>
    <recommendedName>
        <fullName evidence="3">Membrane protein insertase YidC</fullName>
    </recommendedName>
    <alternativeName>
        <fullName evidence="12">Foldase YidC</fullName>
    </alternativeName>
    <alternativeName>
        <fullName evidence="11">Membrane integrase YidC</fullName>
    </alternativeName>
</protein>
<comment type="caution">
    <text evidence="16">The sequence shown here is derived from an EMBL/GenBank/DDBJ whole genome shotgun (WGS) entry which is preliminary data.</text>
</comment>
<proteinExistence type="inferred from homology"/>
<evidence type="ECO:0000256" key="9">
    <source>
        <dbReference type="ARBA" id="ARBA00023136"/>
    </source>
</evidence>
<evidence type="ECO:0000256" key="13">
    <source>
        <dbReference type="SAM" id="Phobius"/>
    </source>
</evidence>
<evidence type="ECO:0000256" key="4">
    <source>
        <dbReference type="ARBA" id="ARBA00022448"/>
    </source>
</evidence>
<comment type="similarity">
    <text evidence="2">Belongs to the OXA1/ALB3/YidC family. Type 1 subfamily.</text>
</comment>
<dbReference type="NCBIfam" id="NF002352">
    <property type="entry name" value="PRK01318.1-3"/>
    <property type="match status" value="1"/>
</dbReference>
<evidence type="ECO:0000256" key="11">
    <source>
        <dbReference type="ARBA" id="ARBA00033245"/>
    </source>
</evidence>
<keyword evidence="8 13" id="KW-1133">Transmembrane helix</keyword>
<dbReference type="CDD" id="cd19961">
    <property type="entry name" value="EcYidC-like_peri"/>
    <property type="match status" value="1"/>
</dbReference>
<dbReference type="Pfam" id="PF02096">
    <property type="entry name" value="60KD_IMP"/>
    <property type="match status" value="1"/>
</dbReference>
<dbReference type="InterPro" id="IPR001708">
    <property type="entry name" value="YidC/ALB3/OXA1/COX18"/>
</dbReference>
<feature type="transmembrane region" description="Helical" evidence="13">
    <location>
        <begin position="101"/>
        <end position="121"/>
    </location>
</feature>
<dbReference type="AlphaFoldDB" id="A0A1J5PIN7"/>
<comment type="subcellular location">
    <subcellularLocation>
        <location evidence="1">Cell inner membrane</location>
        <topology evidence="1">Multi-pass membrane protein</topology>
    </subcellularLocation>
</comment>
<dbReference type="GO" id="GO:0005886">
    <property type="term" value="C:plasma membrane"/>
    <property type="evidence" value="ECO:0007669"/>
    <property type="project" value="UniProtKB-SubCell"/>
</dbReference>
<evidence type="ECO:0000259" key="15">
    <source>
        <dbReference type="Pfam" id="PF14849"/>
    </source>
</evidence>
<dbReference type="GO" id="GO:0032977">
    <property type="term" value="F:membrane insertase activity"/>
    <property type="evidence" value="ECO:0007669"/>
    <property type="project" value="InterPro"/>
</dbReference>
<evidence type="ECO:0000256" key="7">
    <source>
        <dbReference type="ARBA" id="ARBA00022927"/>
    </source>
</evidence>